<protein>
    <submittedName>
        <fullName evidence="3">Membrane protein</fullName>
    </submittedName>
</protein>
<dbReference type="Proteomes" id="UP000051445">
    <property type="component" value="Unassembled WGS sequence"/>
</dbReference>
<feature type="transmembrane region" description="Helical" evidence="1">
    <location>
        <begin position="78"/>
        <end position="94"/>
    </location>
</feature>
<dbReference type="RefSeq" id="WP_057752309.1">
    <property type="nucleotide sequence ID" value="NZ_AZER01000024.1"/>
</dbReference>
<dbReference type="InterPro" id="IPR018776">
    <property type="entry name" value="Membrane_prot_PTPS-rel_domain"/>
</dbReference>
<dbReference type="OrthoDB" id="9784157at2"/>
<gene>
    <name evidence="3" type="ORF">FD27_GL001331</name>
</gene>
<feature type="domain" description="Membrane protein 6-pyruvoyl-tetrahydropterin synthase-related" evidence="2">
    <location>
        <begin position="80"/>
        <end position="364"/>
    </location>
</feature>
<dbReference type="EMBL" id="AZER01000024">
    <property type="protein sequence ID" value="KRL26193.1"/>
    <property type="molecule type" value="Genomic_DNA"/>
</dbReference>
<comment type="caution">
    <text evidence="3">The sequence shown here is derived from an EMBL/GenBank/DDBJ whole genome shotgun (WGS) entry which is preliminary data.</text>
</comment>
<feature type="transmembrane region" description="Helical" evidence="1">
    <location>
        <begin position="157"/>
        <end position="175"/>
    </location>
</feature>
<feature type="transmembrane region" description="Helical" evidence="1">
    <location>
        <begin position="226"/>
        <end position="246"/>
    </location>
</feature>
<dbReference type="PATRIC" id="fig|1423746.3.peg.1356"/>
<keyword evidence="1" id="KW-1133">Transmembrane helix</keyword>
<feature type="transmembrane region" description="Helical" evidence="1">
    <location>
        <begin position="132"/>
        <end position="150"/>
    </location>
</feature>
<feature type="transmembrane region" description="Helical" evidence="1">
    <location>
        <begin position="181"/>
        <end position="214"/>
    </location>
</feature>
<feature type="transmembrane region" description="Helical" evidence="1">
    <location>
        <begin position="101"/>
        <end position="120"/>
    </location>
</feature>
<reference evidence="3 4" key="1">
    <citation type="journal article" date="2015" name="Genome Announc.">
        <title>Expanding the biotechnology potential of lactobacilli through comparative genomics of 213 strains and associated genera.</title>
        <authorList>
            <person name="Sun Z."/>
            <person name="Harris H.M."/>
            <person name="McCann A."/>
            <person name="Guo C."/>
            <person name="Argimon S."/>
            <person name="Zhang W."/>
            <person name="Yang X."/>
            <person name="Jeffery I.B."/>
            <person name="Cooney J.C."/>
            <person name="Kagawa T.F."/>
            <person name="Liu W."/>
            <person name="Song Y."/>
            <person name="Salvetti E."/>
            <person name="Wrobel A."/>
            <person name="Rasinkangas P."/>
            <person name="Parkhill J."/>
            <person name="Rea M.C."/>
            <person name="O'Sullivan O."/>
            <person name="Ritari J."/>
            <person name="Douillard F.P."/>
            <person name="Paul Ross R."/>
            <person name="Yang R."/>
            <person name="Briner A.E."/>
            <person name="Felis G.E."/>
            <person name="de Vos W.M."/>
            <person name="Barrangou R."/>
            <person name="Klaenhammer T.R."/>
            <person name="Caufield P.W."/>
            <person name="Cui Y."/>
            <person name="Zhang H."/>
            <person name="O'Toole P.W."/>
        </authorList>
    </citation>
    <scope>NUCLEOTIDE SEQUENCE [LARGE SCALE GENOMIC DNA]</scope>
    <source>
        <strain evidence="3 4">DSM 13145</strain>
    </source>
</reference>
<feature type="transmembrane region" description="Helical" evidence="1">
    <location>
        <begin position="12"/>
        <end position="30"/>
    </location>
</feature>
<evidence type="ECO:0000259" key="2">
    <source>
        <dbReference type="Pfam" id="PF10131"/>
    </source>
</evidence>
<keyword evidence="1" id="KW-0472">Membrane</keyword>
<evidence type="ECO:0000313" key="4">
    <source>
        <dbReference type="Proteomes" id="UP000051445"/>
    </source>
</evidence>
<keyword evidence="4" id="KW-1185">Reference proteome</keyword>
<proteinExistence type="predicted"/>
<keyword evidence="1" id="KW-0812">Transmembrane</keyword>
<evidence type="ECO:0000256" key="1">
    <source>
        <dbReference type="SAM" id="Phobius"/>
    </source>
</evidence>
<accession>A0A0R1P1A3</accession>
<feature type="transmembrane region" description="Helical" evidence="1">
    <location>
        <begin position="280"/>
        <end position="298"/>
    </location>
</feature>
<organism evidence="3 4">
    <name type="scientific">Limosilactobacillus frumenti DSM 13145</name>
    <dbReference type="NCBI Taxonomy" id="1423746"/>
    <lineage>
        <taxon>Bacteria</taxon>
        <taxon>Bacillati</taxon>
        <taxon>Bacillota</taxon>
        <taxon>Bacilli</taxon>
        <taxon>Lactobacillales</taxon>
        <taxon>Lactobacillaceae</taxon>
        <taxon>Limosilactobacillus</taxon>
    </lineage>
</organism>
<dbReference type="STRING" id="1423746.FD27_GL001331"/>
<name>A0A0R1P1A3_9LACO</name>
<sequence>MENSKRQIWLNITMYALFIALSIIYIWPFAHRGVIFGSGDLMFHVNRMEELYQDIQHGVFIPRISAFSFNQVGSGINFFYPWLLLYPFVILRLITNNPVSAFYIGIVLMNFLTLSVAYYSMLKFSFSRKRSFAFSIIYSFANYRLYLVFNQNVLAEALAYTFMPLALLGFYEIFFHDNHKWPLLALGMTFLIYSHMLTTALIALFLLGTLVIFWHFIDHKSQRFCSAIKAAFLALSLSAFYLLPFIEQTLSNNLVASWKGLEFVQTPSDTILKSLNNSPYQYIGIVLIITLFFGVLYWNKASLADRYVYIAGTLLTVLTTTLIPWNKFIQTPLSVIQFPYRLNGLATLLLSIYLSRIVQVWFSNSYSHYRIPTISLLALTLIPVGLVYSGEQQLITARENIPYLSKRPTVRHYYPQQNGTSYNVTMSEWNNQLHYYAHNGSFDYFPKAVGDKVTQIALHKGIINGKAVPLGKQLTSSPNQLRYYLSNIKAGEKVELPILYYQNDLVKVGNQEYRKPMVTNHSLIQITVPQHNKYVTVKYKDSLVDIISVWISVLTWLGIIIYYLGYKIRSMQ</sequence>
<dbReference type="AlphaFoldDB" id="A0A0R1P1A3"/>
<dbReference type="Pfam" id="PF10131">
    <property type="entry name" value="PTPS_related"/>
    <property type="match status" value="1"/>
</dbReference>
<evidence type="ECO:0000313" key="3">
    <source>
        <dbReference type="EMBL" id="KRL26193.1"/>
    </source>
</evidence>
<feature type="transmembrane region" description="Helical" evidence="1">
    <location>
        <begin position="307"/>
        <end position="325"/>
    </location>
</feature>
<feature type="transmembrane region" description="Helical" evidence="1">
    <location>
        <begin position="547"/>
        <end position="566"/>
    </location>
</feature>
<feature type="transmembrane region" description="Helical" evidence="1">
    <location>
        <begin position="369"/>
        <end position="388"/>
    </location>
</feature>